<name>A0ABM7ZD44_9BACT</name>
<organism evidence="1 2">
    <name type="scientific">Akkermansia biwaensis</name>
    <dbReference type="NCBI Taxonomy" id="2946555"/>
    <lineage>
        <taxon>Bacteria</taxon>
        <taxon>Pseudomonadati</taxon>
        <taxon>Verrucomicrobiota</taxon>
        <taxon>Verrucomicrobiia</taxon>
        <taxon>Verrucomicrobiales</taxon>
        <taxon>Akkermansiaceae</taxon>
        <taxon>Akkermansia</taxon>
    </lineage>
</organism>
<dbReference type="Proteomes" id="UP001062263">
    <property type="component" value="Chromosome"/>
</dbReference>
<keyword evidence="2" id="KW-1185">Reference proteome</keyword>
<protein>
    <submittedName>
        <fullName evidence="1">Uncharacterized protein</fullName>
    </submittedName>
</protein>
<accession>A0ABM7ZD44</accession>
<evidence type="ECO:0000313" key="1">
    <source>
        <dbReference type="EMBL" id="BDL42621.1"/>
    </source>
</evidence>
<evidence type="ECO:0000313" key="2">
    <source>
        <dbReference type="Proteomes" id="UP001062263"/>
    </source>
</evidence>
<dbReference type="EMBL" id="AP025943">
    <property type="protein sequence ID" value="BDL42621.1"/>
    <property type="molecule type" value="Genomic_DNA"/>
</dbReference>
<sequence>MKESPHIGLAVKGFRNKWVFFSQDEGLGRKWEMMLRWEVFETPGWRIDWCEDGSSRVVMEDSAGGKVWDACSHFRSNVRKKVLLASPGGWLPAPGTQWIRVKGEIPFVISCQEAVTNPVTVKFEKGASVPVVLKSAGIGKDGGAEDVKATVTVEEVTDLGSSWKSGVQSKKMLGFRVVATAPAGIRGVELQTVDGMPIGVTNEYDMGMMDRIWVINPVKDEKLQVSVRYSRNLQRYSAVIDDKVSLAGFFSGGDGYDSHDGVKPREAEHSARAIPGGLSPGGIVPAIKGGESVMAELAGMSIESGATPWDGPGPARIRFKAKLEVKRPAVFGESADMRQQSLEVTDSTGHVLEPAVFDLARMSSRRTEKGTDLVFIRGEGPESAFSGAEWLHIKGTLRVPVAVVQDSPVYELPLRKKAELQIPVPGMSGSGGGGHDVAASGDVPVCRLKLEGVKEQGNGDLHAQVSLQVEGVPFDLECFEVVDDKGFPLKNAVSASGGASMGPLGQERFWHQRFKFKGGADTERLHVRLKYRADAETVAVPVDCTIGPGGPLL</sequence>
<proteinExistence type="predicted"/>
<reference evidence="1" key="1">
    <citation type="submission" date="2022-06" db="EMBL/GenBank/DDBJ databases">
        <title>Akkermansia biwalacus sp. nov., an anaerobic mucin-degrading bacterium isolated from human intestine.</title>
        <authorList>
            <person name="Kobayashi Y."/>
            <person name="Inoue S."/>
            <person name="Kawahara T."/>
            <person name="Kohda N."/>
        </authorList>
    </citation>
    <scope>NUCLEOTIDE SEQUENCE</scope>
    <source>
        <strain evidence="1">WON2089</strain>
    </source>
</reference>
<gene>
    <name evidence="1" type="ORF">Abiwalacus_01950</name>
</gene>